<keyword evidence="13" id="KW-1185">Reference proteome</keyword>
<keyword evidence="6" id="KW-0238">DNA-binding</keyword>
<evidence type="ECO:0000256" key="8">
    <source>
        <dbReference type="ARBA" id="ARBA00023242"/>
    </source>
</evidence>
<organism evidence="12 13">
    <name type="scientific">Canna indica</name>
    <name type="common">Indian-shot</name>
    <dbReference type="NCBI Taxonomy" id="4628"/>
    <lineage>
        <taxon>Eukaryota</taxon>
        <taxon>Viridiplantae</taxon>
        <taxon>Streptophyta</taxon>
        <taxon>Embryophyta</taxon>
        <taxon>Tracheophyta</taxon>
        <taxon>Spermatophyta</taxon>
        <taxon>Magnoliopsida</taxon>
        <taxon>Liliopsida</taxon>
        <taxon>Zingiberales</taxon>
        <taxon>Cannaceae</taxon>
        <taxon>Canna</taxon>
    </lineage>
</organism>
<dbReference type="InterPro" id="IPR036390">
    <property type="entry name" value="WH_DNA-bd_sf"/>
</dbReference>
<dbReference type="GO" id="GO:0034605">
    <property type="term" value="P:cellular response to heat"/>
    <property type="evidence" value="ECO:0007669"/>
    <property type="project" value="TreeGrafter"/>
</dbReference>
<evidence type="ECO:0000256" key="10">
    <source>
        <dbReference type="SAM" id="Coils"/>
    </source>
</evidence>
<dbReference type="SUPFAM" id="SSF46785">
    <property type="entry name" value="Winged helix' DNA-binding domain"/>
    <property type="match status" value="1"/>
</dbReference>
<dbReference type="GO" id="GO:0000978">
    <property type="term" value="F:RNA polymerase II cis-regulatory region sequence-specific DNA binding"/>
    <property type="evidence" value="ECO:0007669"/>
    <property type="project" value="TreeGrafter"/>
</dbReference>
<dbReference type="FunFam" id="1.10.10.10:FF:000037">
    <property type="entry name" value="Heat stress transcription factor B-4"/>
    <property type="match status" value="1"/>
</dbReference>
<accession>A0AAQ3KI22</accession>
<feature type="coiled-coil region" evidence="10">
    <location>
        <begin position="116"/>
        <end position="150"/>
    </location>
</feature>
<dbReference type="GO" id="GO:0006357">
    <property type="term" value="P:regulation of transcription by RNA polymerase II"/>
    <property type="evidence" value="ECO:0007669"/>
    <property type="project" value="TreeGrafter"/>
</dbReference>
<gene>
    <name evidence="12" type="ORF">Cni_G17868</name>
</gene>
<evidence type="ECO:0000256" key="4">
    <source>
        <dbReference type="ARBA" id="ARBA00023015"/>
    </source>
</evidence>
<keyword evidence="3" id="KW-0597">Phosphoprotein</keyword>
<dbReference type="Gene3D" id="1.10.10.10">
    <property type="entry name" value="Winged helix-like DNA-binding domain superfamily/Winged helix DNA-binding domain"/>
    <property type="match status" value="1"/>
</dbReference>
<evidence type="ECO:0000256" key="2">
    <source>
        <dbReference type="ARBA" id="ARBA00011233"/>
    </source>
</evidence>
<dbReference type="PRINTS" id="PR00056">
    <property type="entry name" value="HSFDOMAIN"/>
</dbReference>
<reference evidence="12 13" key="1">
    <citation type="submission" date="2023-10" db="EMBL/GenBank/DDBJ databases">
        <title>Chromosome-scale genome assembly provides insights into flower coloration mechanisms of Canna indica.</title>
        <authorList>
            <person name="Li C."/>
        </authorList>
    </citation>
    <scope>NUCLEOTIDE SEQUENCE [LARGE SCALE GENOMIC DNA]</scope>
    <source>
        <tissue evidence="12">Flower</tissue>
    </source>
</reference>
<dbReference type="SMART" id="SM00415">
    <property type="entry name" value="HSF"/>
    <property type="match status" value="1"/>
</dbReference>
<keyword evidence="5" id="KW-0346">Stress response</keyword>
<dbReference type="Proteomes" id="UP001327560">
    <property type="component" value="Chromosome 5"/>
</dbReference>
<sequence>MGDSCRSTGRHHGGGGAVAAPFVVKTYRLVDDPSTDAVIAWGRDKNSFVVVDPFAFSQTLLPSHFKHGNFSSFIRQLNTYGFRKVDPDRWEFAHTSFLRGQTHLLKQIVRRSSGGVKKKEREEEEEEEEEERVVEEVVRLKQEQRRIEERMQGMWRRVLETERRPRQMLAFLVKVAGDPELVDRLGGQAAEVIEGGQKRARLPMGDDVGGGRMVDVEDRVLGSDHWHFGEQVMGKEEEEGDGRQFLGSMDDPTSEFYEFGGGAAAYPFPFHVGSEF</sequence>
<dbReference type="GO" id="GO:0003700">
    <property type="term" value="F:DNA-binding transcription factor activity"/>
    <property type="evidence" value="ECO:0007669"/>
    <property type="project" value="InterPro"/>
</dbReference>
<evidence type="ECO:0000256" key="7">
    <source>
        <dbReference type="ARBA" id="ARBA00023163"/>
    </source>
</evidence>
<dbReference type="PANTHER" id="PTHR10015">
    <property type="entry name" value="HEAT SHOCK TRANSCRIPTION FACTOR"/>
    <property type="match status" value="1"/>
</dbReference>
<dbReference type="PROSITE" id="PS00434">
    <property type="entry name" value="HSF_DOMAIN"/>
    <property type="match status" value="1"/>
</dbReference>
<comment type="similarity">
    <text evidence="9">Belongs to the HSF family.</text>
</comment>
<keyword evidence="4" id="KW-0805">Transcription regulation</keyword>
<evidence type="ECO:0000256" key="5">
    <source>
        <dbReference type="ARBA" id="ARBA00023016"/>
    </source>
</evidence>
<evidence type="ECO:0000256" key="1">
    <source>
        <dbReference type="ARBA" id="ARBA00004123"/>
    </source>
</evidence>
<dbReference type="EMBL" id="CP136894">
    <property type="protein sequence ID" value="WOL09115.1"/>
    <property type="molecule type" value="Genomic_DNA"/>
</dbReference>
<dbReference type="GO" id="GO:0005634">
    <property type="term" value="C:nucleus"/>
    <property type="evidence" value="ECO:0007669"/>
    <property type="project" value="UniProtKB-SubCell"/>
</dbReference>
<dbReference type="AlphaFoldDB" id="A0AAQ3KI22"/>
<evidence type="ECO:0000256" key="3">
    <source>
        <dbReference type="ARBA" id="ARBA00022553"/>
    </source>
</evidence>
<protein>
    <submittedName>
        <fullName evidence="12">Heat stress transcription factor C-2a-like</fullName>
    </submittedName>
</protein>
<keyword evidence="8" id="KW-0539">Nucleus</keyword>
<evidence type="ECO:0000259" key="11">
    <source>
        <dbReference type="PROSITE" id="PS00434"/>
    </source>
</evidence>
<feature type="domain" description="HSF-type DNA-binding" evidence="11">
    <location>
        <begin position="61"/>
        <end position="85"/>
    </location>
</feature>
<dbReference type="Pfam" id="PF00447">
    <property type="entry name" value="HSF_DNA-bind"/>
    <property type="match status" value="1"/>
</dbReference>
<evidence type="ECO:0000313" key="13">
    <source>
        <dbReference type="Proteomes" id="UP001327560"/>
    </source>
</evidence>
<keyword evidence="10" id="KW-0175">Coiled coil</keyword>
<name>A0AAQ3KI22_9LILI</name>
<comment type="subcellular location">
    <subcellularLocation>
        <location evidence="1">Nucleus</location>
    </subcellularLocation>
</comment>
<comment type="subunit">
    <text evidence="2">Homotrimer.</text>
</comment>
<dbReference type="InterPro" id="IPR000232">
    <property type="entry name" value="HSF_DNA-bd"/>
</dbReference>
<evidence type="ECO:0000256" key="6">
    <source>
        <dbReference type="ARBA" id="ARBA00023125"/>
    </source>
</evidence>
<evidence type="ECO:0000256" key="9">
    <source>
        <dbReference type="RuleBase" id="RU004020"/>
    </source>
</evidence>
<dbReference type="InterPro" id="IPR036388">
    <property type="entry name" value="WH-like_DNA-bd_sf"/>
</dbReference>
<evidence type="ECO:0000313" key="12">
    <source>
        <dbReference type="EMBL" id="WOL09115.1"/>
    </source>
</evidence>
<proteinExistence type="inferred from homology"/>
<keyword evidence="7" id="KW-0804">Transcription</keyword>
<dbReference type="PANTHER" id="PTHR10015:SF328">
    <property type="entry name" value="HEAT STRESS TRANSCRIPTION FACTOR C-2A"/>
    <property type="match status" value="1"/>
</dbReference>